<organism evidence="2 3">
    <name type="scientific">Limosa lapponica baueri</name>
    <dbReference type="NCBI Taxonomy" id="1758121"/>
    <lineage>
        <taxon>Eukaryota</taxon>
        <taxon>Metazoa</taxon>
        <taxon>Chordata</taxon>
        <taxon>Craniata</taxon>
        <taxon>Vertebrata</taxon>
        <taxon>Euteleostomi</taxon>
        <taxon>Archelosauria</taxon>
        <taxon>Archosauria</taxon>
        <taxon>Dinosauria</taxon>
        <taxon>Saurischia</taxon>
        <taxon>Theropoda</taxon>
        <taxon>Coelurosauria</taxon>
        <taxon>Aves</taxon>
        <taxon>Neognathae</taxon>
        <taxon>Neoaves</taxon>
        <taxon>Charadriiformes</taxon>
        <taxon>Scolopacidae</taxon>
        <taxon>Limosa</taxon>
    </lineage>
</organism>
<accession>A0A2I0UE64</accession>
<reference evidence="3" key="1">
    <citation type="submission" date="2017-11" db="EMBL/GenBank/DDBJ databases">
        <authorList>
            <person name="Lima N.C."/>
            <person name="Parody-Merino A.M."/>
            <person name="Battley P.F."/>
            <person name="Fidler A.E."/>
            <person name="Prosdocimi F."/>
        </authorList>
    </citation>
    <scope>NUCLEOTIDE SEQUENCE [LARGE SCALE GENOMIC DNA]</scope>
</reference>
<dbReference type="Proteomes" id="UP000233556">
    <property type="component" value="Unassembled WGS sequence"/>
</dbReference>
<evidence type="ECO:0000313" key="3">
    <source>
        <dbReference type="Proteomes" id="UP000233556"/>
    </source>
</evidence>
<feature type="region of interest" description="Disordered" evidence="1">
    <location>
        <begin position="1"/>
        <end position="30"/>
    </location>
</feature>
<dbReference type="AlphaFoldDB" id="A0A2I0UE64"/>
<feature type="compositionally biased region" description="Polar residues" evidence="1">
    <location>
        <begin position="16"/>
        <end position="30"/>
    </location>
</feature>
<reference evidence="3" key="2">
    <citation type="submission" date="2017-12" db="EMBL/GenBank/DDBJ databases">
        <title>Genome sequence of the Bar-tailed Godwit (Limosa lapponica baueri).</title>
        <authorList>
            <person name="Lima N.C.B."/>
            <person name="Parody-Merino A.M."/>
            <person name="Battley P.F."/>
            <person name="Fidler A.E."/>
            <person name="Prosdocimi F."/>
        </authorList>
    </citation>
    <scope>NUCLEOTIDE SEQUENCE [LARGE SCALE GENOMIC DNA]</scope>
</reference>
<evidence type="ECO:0000256" key="1">
    <source>
        <dbReference type="SAM" id="MobiDB-lite"/>
    </source>
</evidence>
<proteinExistence type="predicted"/>
<evidence type="ECO:0000313" key="2">
    <source>
        <dbReference type="EMBL" id="PKU44342.1"/>
    </source>
</evidence>
<dbReference type="EMBL" id="KZ505833">
    <property type="protein sequence ID" value="PKU44342.1"/>
    <property type="molecule type" value="Genomic_DNA"/>
</dbReference>
<gene>
    <name evidence="2" type="ORF">llap_5362</name>
</gene>
<sequence length="94" mass="10652">MHQQGQRSKGSRQKNSRMNFGQTSLAHGVNQGSKQLDLISLRECCPWAGAEVSMPYETCSLHEEEKGVSCKDHRIMMTNDPFPTYMIYPDTLSD</sequence>
<keyword evidence="3" id="KW-1185">Reference proteome</keyword>
<name>A0A2I0UE64_LIMLA</name>
<protein>
    <submittedName>
        <fullName evidence="2">Uncharacterized protein</fullName>
    </submittedName>
</protein>